<feature type="region of interest" description="Disordered" evidence="2">
    <location>
        <begin position="833"/>
        <end position="868"/>
    </location>
</feature>
<evidence type="ECO:0000313" key="4">
    <source>
        <dbReference type="EMBL" id="EDW31346.1"/>
    </source>
</evidence>
<dbReference type="SMART" id="SM00164">
    <property type="entry name" value="TBC"/>
    <property type="match status" value="1"/>
</dbReference>
<dbReference type="GO" id="GO:1901096">
    <property type="term" value="P:regulation of autophagosome maturation"/>
    <property type="evidence" value="ECO:0007669"/>
    <property type="project" value="TreeGrafter"/>
</dbReference>
<dbReference type="Gene3D" id="1.10.472.80">
    <property type="entry name" value="Ypt/Rab-GAP domain of gyp1p, domain 3"/>
    <property type="match status" value="2"/>
</dbReference>
<feature type="compositionally biased region" description="Low complexity" evidence="2">
    <location>
        <begin position="482"/>
        <end position="498"/>
    </location>
</feature>
<name>B4GBW7_DROPE</name>
<dbReference type="AlphaFoldDB" id="B4GBW7"/>
<evidence type="ECO:0000256" key="1">
    <source>
        <dbReference type="ARBA" id="ARBA00022468"/>
    </source>
</evidence>
<feature type="region of interest" description="Disordered" evidence="2">
    <location>
        <begin position="482"/>
        <end position="504"/>
    </location>
</feature>
<dbReference type="InterPro" id="IPR035969">
    <property type="entry name" value="Rab-GAP_TBC_sf"/>
</dbReference>
<dbReference type="PANTHER" id="PTHR22957">
    <property type="entry name" value="TBC1 DOMAIN FAMILY MEMBER GTPASE-ACTIVATING PROTEIN"/>
    <property type="match status" value="1"/>
</dbReference>
<protein>
    <submittedName>
        <fullName evidence="4">GL11012</fullName>
    </submittedName>
</protein>
<feature type="domain" description="Rab-GAP TBC" evidence="3">
    <location>
        <begin position="237"/>
        <end position="452"/>
    </location>
</feature>
<dbReference type="OrthoDB" id="10264062at2759"/>
<feature type="region of interest" description="Disordered" evidence="2">
    <location>
        <begin position="116"/>
        <end position="147"/>
    </location>
</feature>
<dbReference type="PANTHER" id="PTHR22957:SF333">
    <property type="entry name" value="TBC1 DOMAIN FAMILY MEMBER 25"/>
    <property type="match status" value="1"/>
</dbReference>
<keyword evidence="5" id="KW-1185">Reference proteome</keyword>
<dbReference type="Gene3D" id="1.10.8.270">
    <property type="entry name" value="putative rabgap domain of human tbc1 domain family member 14 like domains"/>
    <property type="match status" value="1"/>
</dbReference>
<evidence type="ECO:0000256" key="2">
    <source>
        <dbReference type="SAM" id="MobiDB-lite"/>
    </source>
</evidence>
<gene>
    <name evidence="4" type="primary">Dper\GL11012</name>
    <name evidence="4" type="ORF">Dper_GL11012</name>
</gene>
<sequence length="1145" mass="126706">MAGICPREAVRVKVKKCESTTKPEWRKFSVDPQITTLEVLYSLLAKAFDVKSDFSIKYKAFDPAGNEIYLAVRSDWDLDAAFLRIHNISIQTASEPCLMLQIDVKPFTLVRECETESPATTSRSSSITSSTLSASPSGGSASGGGHASARELVSPLQSLGVSQKYVQHMQTKLPGLIMNHMEKTFSIVQKAFNLSEEHMANLPPRPPMCDSEFRLFLDALGQIQRKDELHKVIFLGGIDPSLRRVVWKHLLNVYPGGTHGLALDGHQRMEFMRRKSEQYCRLRDTWKAAIKRGSVAGELAYVTSMVKKDVLRTDRLHPFYAGSDDNQNIASLFNILTTYALNHPSVSYCQGMSDIASPLLVTMNDEAQAYICFCAIMSRVRGNFMLDGIAMTQKFAHLTEALSFYDPEFWEYLKSQQADDLLFCYRWLLLELKREFPFEDALRMLEVQWSSLRYGSNPSSEKELQLFEKEFLAIADASVPSSASTFSSSYSATPTSPSYLLNKPRENPYTKVCALRRQSSSASLSSLSSSLGASGHALDSTKRLNHSLDDNMSRHAGAAARRQRRTSAKVHQSLDESKMLALIEGATESTIVQSVQKLTAGEDSEEDDDVFDRKDSPRFLETNPFKDDAQKAPGAESPKSASPGRAFLCSSSSSCNLDEAPQGPVGQKPQQNNILSQLASNASHVSESVKRVSSGSHFKDLKEKLASTSRIGIPFNEDGETAISGNGESQMPPKLVKNFNGFLNFATINKNRISDRIANQQFLGEKRSPPDSTSLSKPLVQLTKAGLGGSLDESDSSSLPDTSWSASTAATAIQQAQDLSSYNLQLELENISPGLRTPDLQQREPGDRVPEVRNTSDCTPDQEPDQDQEYYPMTNAITRELRLEAENLDRQVFGLPFTESTKRPMDSDGIEYEELDKDTLDMVDDLKENEIITCPDVSELHMRRRQRLAATKSNSVQLNESRTFNPFIDESQLLLDGHSPLGMRNSSSLPEVILPISTEPNLVEVSPLVEIATNADDESAYTHSPQRTGNLNGIAGTLGTTSTALPPPSEFGGGNAFLMFLCLTLLLQHRNTIMKAGMDYNEIAMHFDKMVRKHDVTRVLNQARRMYVEYLKAQSCLQHQKTTSATPSPGNPVSTGRQSATTLPA</sequence>
<feature type="region of interest" description="Disordered" evidence="2">
    <location>
        <begin position="1120"/>
        <end position="1145"/>
    </location>
</feature>
<feature type="compositionally biased region" description="Low complexity" evidence="2">
    <location>
        <begin position="116"/>
        <end position="139"/>
    </location>
</feature>
<dbReference type="EMBL" id="CH479181">
    <property type="protein sequence ID" value="EDW31346.1"/>
    <property type="molecule type" value="Genomic_DNA"/>
</dbReference>
<accession>B4GBW7</accession>
<proteinExistence type="predicted"/>
<dbReference type="STRING" id="7234.B4GBW7"/>
<reference evidence="4 5" key="1">
    <citation type="journal article" date="2007" name="Nature">
        <title>Evolution of genes and genomes on the Drosophila phylogeny.</title>
        <authorList>
            <consortium name="Drosophila 12 Genomes Consortium"/>
            <person name="Clark A.G."/>
            <person name="Eisen M.B."/>
            <person name="Smith D.R."/>
            <person name="Bergman C.M."/>
            <person name="Oliver B."/>
            <person name="Markow T.A."/>
            <person name="Kaufman T.C."/>
            <person name="Kellis M."/>
            <person name="Gelbart W."/>
            <person name="Iyer V.N."/>
            <person name="Pollard D.A."/>
            <person name="Sackton T.B."/>
            <person name="Larracuente A.M."/>
            <person name="Singh N.D."/>
            <person name="Abad J.P."/>
            <person name="Abt D.N."/>
            <person name="Adryan B."/>
            <person name="Aguade M."/>
            <person name="Akashi H."/>
            <person name="Anderson W.W."/>
            <person name="Aquadro C.F."/>
            <person name="Ardell D.H."/>
            <person name="Arguello R."/>
            <person name="Artieri C.G."/>
            <person name="Barbash D.A."/>
            <person name="Barker D."/>
            <person name="Barsanti P."/>
            <person name="Batterham P."/>
            <person name="Batzoglou S."/>
            <person name="Begun D."/>
            <person name="Bhutkar A."/>
            <person name="Blanco E."/>
            <person name="Bosak S.A."/>
            <person name="Bradley R.K."/>
            <person name="Brand A.D."/>
            <person name="Brent M.R."/>
            <person name="Brooks A.N."/>
            <person name="Brown R.H."/>
            <person name="Butlin R.K."/>
            <person name="Caggese C."/>
            <person name="Calvi B.R."/>
            <person name="Bernardo de Carvalho A."/>
            <person name="Caspi A."/>
            <person name="Castrezana S."/>
            <person name="Celniker S.E."/>
            <person name="Chang J.L."/>
            <person name="Chapple C."/>
            <person name="Chatterji S."/>
            <person name="Chinwalla A."/>
            <person name="Civetta A."/>
            <person name="Clifton S.W."/>
            <person name="Comeron J.M."/>
            <person name="Costello J.C."/>
            <person name="Coyne J.A."/>
            <person name="Daub J."/>
            <person name="David R.G."/>
            <person name="Delcher A.L."/>
            <person name="Delehaunty K."/>
            <person name="Do C.B."/>
            <person name="Ebling H."/>
            <person name="Edwards K."/>
            <person name="Eickbush T."/>
            <person name="Evans J.D."/>
            <person name="Filipski A."/>
            <person name="Findeiss S."/>
            <person name="Freyhult E."/>
            <person name="Fulton L."/>
            <person name="Fulton R."/>
            <person name="Garcia A.C."/>
            <person name="Gardiner A."/>
            <person name="Garfield D.A."/>
            <person name="Garvin B.E."/>
            <person name="Gibson G."/>
            <person name="Gilbert D."/>
            <person name="Gnerre S."/>
            <person name="Godfrey J."/>
            <person name="Good R."/>
            <person name="Gotea V."/>
            <person name="Gravely B."/>
            <person name="Greenberg A.J."/>
            <person name="Griffiths-Jones S."/>
            <person name="Gross S."/>
            <person name="Guigo R."/>
            <person name="Gustafson E.A."/>
            <person name="Haerty W."/>
            <person name="Hahn M.W."/>
            <person name="Halligan D.L."/>
            <person name="Halpern A.L."/>
            <person name="Halter G.M."/>
            <person name="Han M.V."/>
            <person name="Heger A."/>
            <person name="Hillier L."/>
            <person name="Hinrichs A.S."/>
            <person name="Holmes I."/>
            <person name="Hoskins R.A."/>
            <person name="Hubisz M.J."/>
            <person name="Hultmark D."/>
            <person name="Huntley M.A."/>
            <person name="Jaffe D.B."/>
            <person name="Jagadeeshan S."/>
            <person name="Jeck W.R."/>
            <person name="Johnson J."/>
            <person name="Jones C.D."/>
            <person name="Jordan W.C."/>
            <person name="Karpen G.H."/>
            <person name="Kataoka E."/>
            <person name="Keightley P.D."/>
            <person name="Kheradpour P."/>
            <person name="Kirkness E.F."/>
            <person name="Koerich L.B."/>
            <person name="Kristiansen K."/>
            <person name="Kudrna D."/>
            <person name="Kulathinal R.J."/>
            <person name="Kumar S."/>
            <person name="Kwok R."/>
            <person name="Lander E."/>
            <person name="Langley C.H."/>
            <person name="Lapoint R."/>
            <person name="Lazzaro B.P."/>
            <person name="Lee S.J."/>
            <person name="Levesque L."/>
            <person name="Li R."/>
            <person name="Lin C.F."/>
            <person name="Lin M.F."/>
            <person name="Lindblad-Toh K."/>
            <person name="Llopart A."/>
            <person name="Long M."/>
            <person name="Low L."/>
            <person name="Lozovsky E."/>
            <person name="Lu J."/>
            <person name="Luo M."/>
            <person name="Machado C.A."/>
            <person name="Makalowski W."/>
            <person name="Marzo M."/>
            <person name="Matsuda M."/>
            <person name="Matzkin L."/>
            <person name="McAllister B."/>
            <person name="McBride C.S."/>
            <person name="McKernan B."/>
            <person name="McKernan K."/>
            <person name="Mendez-Lago M."/>
            <person name="Minx P."/>
            <person name="Mollenhauer M.U."/>
            <person name="Montooth K."/>
            <person name="Mount S.M."/>
            <person name="Mu X."/>
            <person name="Myers E."/>
            <person name="Negre B."/>
            <person name="Newfeld S."/>
            <person name="Nielsen R."/>
            <person name="Noor M.A."/>
            <person name="O'Grady P."/>
            <person name="Pachter L."/>
            <person name="Papaceit M."/>
            <person name="Parisi M.J."/>
            <person name="Parisi M."/>
            <person name="Parts L."/>
            <person name="Pedersen J.S."/>
            <person name="Pesole G."/>
            <person name="Phillippy A.M."/>
            <person name="Ponting C.P."/>
            <person name="Pop M."/>
            <person name="Porcelli D."/>
            <person name="Powell J.R."/>
            <person name="Prohaska S."/>
            <person name="Pruitt K."/>
            <person name="Puig M."/>
            <person name="Quesneville H."/>
            <person name="Ram K.R."/>
            <person name="Rand D."/>
            <person name="Rasmussen M.D."/>
            <person name="Reed L.K."/>
            <person name="Reenan R."/>
            <person name="Reily A."/>
            <person name="Remington K.A."/>
            <person name="Rieger T.T."/>
            <person name="Ritchie M.G."/>
            <person name="Robin C."/>
            <person name="Rogers Y.H."/>
            <person name="Rohde C."/>
            <person name="Rozas J."/>
            <person name="Rubenfield M.J."/>
            <person name="Ruiz A."/>
            <person name="Russo S."/>
            <person name="Salzberg S.L."/>
            <person name="Sanchez-Gracia A."/>
            <person name="Saranga D.J."/>
            <person name="Sato H."/>
            <person name="Schaeffer S.W."/>
            <person name="Schatz M.C."/>
            <person name="Schlenke T."/>
            <person name="Schwartz R."/>
            <person name="Segarra C."/>
            <person name="Singh R.S."/>
            <person name="Sirot L."/>
            <person name="Sirota M."/>
            <person name="Sisneros N.B."/>
            <person name="Smith C.D."/>
            <person name="Smith T.F."/>
            <person name="Spieth J."/>
            <person name="Stage D.E."/>
            <person name="Stark A."/>
            <person name="Stephan W."/>
            <person name="Strausberg R.L."/>
            <person name="Strempel S."/>
            <person name="Sturgill D."/>
            <person name="Sutton G."/>
            <person name="Sutton G.G."/>
            <person name="Tao W."/>
            <person name="Teichmann S."/>
            <person name="Tobari Y.N."/>
            <person name="Tomimura Y."/>
            <person name="Tsolas J.M."/>
            <person name="Valente V.L."/>
            <person name="Venter E."/>
            <person name="Venter J.C."/>
            <person name="Vicario S."/>
            <person name="Vieira F.G."/>
            <person name="Vilella A.J."/>
            <person name="Villasante A."/>
            <person name="Walenz B."/>
            <person name="Wang J."/>
            <person name="Wasserman M."/>
            <person name="Watts T."/>
            <person name="Wilson D."/>
            <person name="Wilson R.K."/>
            <person name="Wing R.A."/>
            <person name="Wolfner M.F."/>
            <person name="Wong A."/>
            <person name="Wong G.K."/>
            <person name="Wu C.I."/>
            <person name="Wu G."/>
            <person name="Yamamoto D."/>
            <person name="Yang H.P."/>
            <person name="Yang S.P."/>
            <person name="Yorke J.A."/>
            <person name="Yoshida K."/>
            <person name="Zdobnov E."/>
            <person name="Zhang P."/>
            <person name="Zhang Y."/>
            <person name="Zimin A.V."/>
            <person name="Baldwin J."/>
            <person name="Abdouelleil A."/>
            <person name="Abdulkadir J."/>
            <person name="Abebe A."/>
            <person name="Abera B."/>
            <person name="Abreu J."/>
            <person name="Acer S.C."/>
            <person name="Aftuck L."/>
            <person name="Alexander A."/>
            <person name="An P."/>
            <person name="Anderson E."/>
            <person name="Anderson S."/>
            <person name="Arachi H."/>
            <person name="Azer M."/>
            <person name="Bachantsang P."/>
            <person name="Barry A."/>
            <person name="Bayul T."/>
            <person name="Berlin A."/>
            <person name="Bessette D."/>
            <person name="Bloom T."/>
            <person name="Blye J."/>
            <person name="Boguslavskiy L."/>
            <person name="Bonnet C."/>
            <person name="Boukhgalter B."/>
            <person name="Bourzgui I."/>
            <person name="Brown A."/>
            <person name="Cahill P."/>
            <person name="Channer S."/>
            <person name="Cheshatsang Y."/>
            <person name="Chuda L."/>
            <person name="Citroen M."/>
            <person name="Collymore A."/>
            <person name="Cooke P."/>
            <person name="Costello M."/>
            <person name="D'Aco K."/>
            <person name="Daza R."/>
            <person name="De Haan G."/>
            <person name="DeGray S."/>
            <person name="DeMaso C."/>
            <person name="Dhargay N."/>
            <person name="Dooley K."/>
            <person name="Dooley E."/>
            <person name="Doricent M."/>
            <person name="Dorje P."/>
            <person name="Dorjee K."/>
            <person name="Dupes A."/>
            <person name="Elong R."/>
            <person name="Falk J."/>
            <person name="Farina A."/>
            <person name="Faro S."/>
            <person name="Ferguson D."/>
            <person name="Fisher S."/>
            <person name="Foley C.D."/>
            <person name="Franke A."/>
            <person name="Friedrich D."/>
            <person name="Gadbois L."/>
            <person name="Gearin G."/>
            <person name="Gearin C.R."/>
            <person name="Giannoukos G."/>
            <person name="Goode T."/>
            <person name="Graham J."/>
            <person name="Grandbois E."/>
            <person name="Grewal S."/>
            <person name="Gyaltsen K."/>
            <person name="Hafez N."/>
            <person name="Hagos B."/>
            <person name="Hall J."/>
            <person name="Henson C."/>
            <person name="Hollinger A."/>
            <person name="Honan T."/>
            <person name="Huard M.D."/>
            <person name="Hughes L."/>
            <person name="Hurhula B."/>
            <person name="Husby M.E."/>
            <person name="Kamat A."/>
            <person name="Kanga B."/>
            <person name="Kashin S."/>
            <person name="Khazanovich D."/>
            <person name="Kisner P."/>
            <person name="Lance K."/>
            <person name="Lara M."/>
            <person name="Lee W."/>
            <person name="Lennon N."/>
            <person name="Letendre F."/>
            <person name="LeVine R."/>
            <person name="Lipovsky A."/>
            <person name="Liu X."/>
            <person name="Liu J."/>
            <person name="Liu S."/>
            <person name="Lokyitsang T."/>
            <person name="Lokyitsang Y."/>
            <person name="Lubonja R."/>
            <person name="Lui A."/>
            <person name="MacDonald P."/>
            <person name="Magnisalis V."/>
            <person name="Maru K."/>
            <person name="Matthews C."/>
            <person name="McCusker W."/>
            <person name="McDonough S."/>
            <person name="Mehta T."/>
            <person name="Meldrim J."/>
            <person name="Meneus L."/>
            <person name="Mihai O."/>
            <person name="Mihalev A."/>
            <person name="Mihova T."/>
            <person name="Mittelman R."/>
            <person name="Mlenga V."/>
            <person name="Montmayeur A."/>
            <person name="Mulrain L."/>
            <person name="Navidi A."/>
            <person name="Naylor J."/>
            <person name="Negash T."/>
            <person name="Nguyen T."/>
            <person name="Nguyen N."/>
            <person name="Nicol R."/>
            <person name="Norbu C."/>
            <person name="Norbu N."/>
            <person name="Novod N."/>
            <person name="O'Neill B."/>
            <person name="Osman S."/>
            <person name="Markiewicz E."/>
            <person name="Oyono O.L."/>
            <person name="Patti C."/>
            <person name="Phunkhang P."/>
            <person name="Pierre F."/>
            <person name="Priest M."/>
            <person name="Raghuraman S."/>
            <person name="Rege F."/>
            <person name="Reyes R."/>
            <person name="Rise C."/>
            <person name="Rogov P."/>
            <person name="Ross K."/>
            <person name="Ryan E."/>
            <person name="Settipalli S."/>
            <person name="Shea T."/>
            <person name="Sherpa N."/>
            <person name="Shi L."/>
            <person name="Shih D."/>
            <person name="Sparrow T."/>
            <person name="Spaulding J."/>
            <person name="Stalker J."/>
            <person name="Stange-Thomann N."/>
            <person name="Stavropoulos S."/>
            <person name="Stone C."/>
            <person name="Strader C."/>
            <person name="Tesfaye S."/>
            <person name="Thomson T."/>
            <person name="Thoulutsang Y."/>
            <person name="Thoulutsang D."/>
            <person name="Topham K."/>
            <person name="Topping I."/>
            <person name="Tsamla T."/>
            <person name="Vassiliev H."/>
            <person name="Vo A."/>
            <person name="Wangchuk T."/>
            <person name="Wangdi T."/>
            <person name="Weiand M."/>
            <person name="Wilkinson J."/>
            <person name="Wilson A."/>
            <person name="Yadav S."/>
            <person name="Young G."/>
            <person name="Yu Q."/>
            <person name="Zembek L."/>
            <person name="Zhong D."/>
            <person name="Zimmer A."/>
            <person name="Zwirko Z."/>
            <person name="Jaffe D.B."/>
            <person name="Alvarez P."/>
            <person name="Brockman W."/>
            <person name="Butler J."/>
            <person name="Chin C."/>
            <person name="Gnerre S."/>
            <person name="Grabherr M."/>
            <person name="Kleber M."/>
            <person name="Mauceli E."/>
            <person name="MacCallum I."/>
        </authorList>
    </citation>
    <scope>NUCLEOTIDE SEQUENCE [LARGE SCALE GENOMIC DNA]</scope>
    <source>
        <strain evidence="5">MSH-3 / Tucson 14011-0111.49</strain>
    </source>
</reference>
<dbReference type="GO" id="GO:0005096">
    <property type="term" value="F:GTPase activator activity"/>
    <property type="evidence" value="ECO:0007669"/>
    <property type="project" value="UniProtKB-KW"/>
</dbReference>
<dbReference type="InterPro" id="IPR000195">
    <property type="entry name" value="Rab-GAP-TBC_dom"/>
</dbReference>
<dbReference type="GO" id="GO:0005776">
    <property type="term" value="C:autophagosome"/>
    <property type="evidence" value="ECO:0007669"/>
    <property type="project" value="TreeGrafter"/>
</dbReference>
<feature type="compositionally biased region" description="Basic and acidic residues" evidence="2">
    <location>
        <begin position="841"/>
        <end position="851"/>
    </location>
</feature>
<evidence type="ECO:0000313" key="5">
    <source>
        <dbReference type="Proteomes" id="UP000008744"/>
    </source>
</evidence>
<dbReference type="HOGENOM" id="CLU_004382_0_0_1"/>
<feature type="region of interest" description="Disordered" evidence="2">
    <location>
        <begin position="598"/>
        <end position="646"/>
    </location>
</feature>
<dbReference type="PROSITE" id="PS50086">
    <property type="entry name" value="TBC_RABGAP"/>
    <property type="match status" value="1"/>
</dbReference>
<evidence type="ECO:0000259" key="3">
    <source>
        <dbReference type="PROSITE" id="PS50086"/>
    </source>
</evidence>
<dbReference type="PhylomeDB" id="B4GBW7"/>
<dbReference type="FunFam" id="1.10.8.270:FF:000041">
    <property type="entry name" value="TBC1 domain family member 25"/>
    <property type="match status" value="1"/>
</dbReference>
<dbReference type="SUPFAM" id="SSF47923">
    <property type="entry name" value="Ypt/Rab-GAP domain of gyp1p"/>
    <property type="match status" value="2"/>
</dbReference>
<dbReference type="OMA" id="DQEYYPM"/>
<organism evidence="5">
    <name type="scientific">Drosophila persimilis</name>
    <name type="common">Fruit fly</name>
    <dbReference type="NCBI Taxonomy" id="7234"/>
    <lineage>
        <taxon>Eukaryota</taxon>
        <taxon>Metazoa</taxon>
        <taxon>Ecdysozoa</taxon>
        <taxon>Arthropoda</taxon>
        <taxon>Hexapoda</taxon>
        <taxon>Insecta</taxon>
        <taxon>Pterygota</taxon>
        <taxon>Neoptera</taxon>
        <taxon>Endopterygota</taxon>
        <taxon>Diptera</taxon>
        <taxon>Brachycera</taxon>
        <taxon>Muscomorpha</taxon>
        <taxon>Ephydroidea</taxon>
        <taxon>Drosophilidae</taxon>
        <taxon>Drosophila</taxon>
        <taxon>Sophophora</taxon>
    </lineage>
</organism>
<dbReference type="eggNOG" id="KOG2197">
    <property type="taxonomic scope" value="Eukaryota"/>
</dbReference>
<keyword evidence="1" id="KW-0343">GTPase activation</keyword>
<dbReference type="Pfam" id="PF00566">
    <property type="entry name" value="RabGAP-TBC"/>
    <property type="match status" value="1"/>
</dbReference>
<dbReference type="Proteomes" id="UP000008744">
    <property type="component" value="Unassembled WGS sequence"/>
</dbReference>
<feature type="compositionally biased region" description="Basic and acidic residues" evidence="2">
    <location>
        <begin position="611"/>
        <end position="630"/>
    </location>
</feature>
<feature type="region of interest" description="Disordered" evidence="2">
    <location>
        <begin position="712"/>
        <end position="731"/>
    </location>
</feature>